<keyword evidence="3" id="KW-1185">Reference proteome</keyword>
<comment type="caution">
    <text evidence="2">The sequence shown here is derived from an EMBL/GenBank/DDBJ whole genome shotgun (WGS) entry which is preliminary data.</text>
</comment>
<organism evidence="2 3">
    <name type="scientific">Dactylosporangium siamense</name>
    <dbReference type="NCBI Taxonomy" id="685454"/>
    <lineage>
        <taxon>Bacteria</taxon>
        <taxon>Bacillati</taxon>
        <taxon>Actinomycetota</taxon>
        <taxon>Actinomycetes</taxon>
        <taxon>Micromonosporales</taxon>
        <taxon>Micromonosporaceae</taxon>
        <taxon>Dactylosporangium</taxon>
    </lineage>
</organism>
<reference evidence="2" key="1">
    <citation type="submission" date="2021-01" db="EMBL/GenBank/DDBJ databases">
        <title>Whole genome shotgun sequence of Dactylosporangium siamense NBRC 106093.</title>
        <authorList>
            <person name="Komaki H."/>
            <person name="Tamura T."/>
        </authorList>
    </citation>
    <scope>NUCLEOTIDE SEQUENCE</scope>
    <source>
        <strain evidence="2">NBRC 106093</strain>
    </source>
</reference>
<proteinExistence type="inferred from homology"/>
<comment type="similarity">
    <text evidence="1">Belongs to the isocitrate lyase/PEP mutase superfamily. PEP mutase family.</text>
</comment>
<evidence type="ECO:0008006" key="4">
    <source>
        <dbReference type="Google" id="ProtNLM"/>
    </source>
</evidence>
<dbReference type="Pfam" id="PF13714">
    <property type="entry name" value="PEP_mutase"/>
    <property type="match status" value="1"/>
</dbReference>
<dbReference type="InterPro" id="IPR040442">
    <property type="entry name" value="Pyrv_kinase-like_dom_sf"/>
</dbReference>
<sequence length="310" mass="33382">MPGRGPGGGAFTDHLRITEGDGLNPRTYSLRDALCAPRLVRAFGAHDVLSAVIGSRAGFEAIWASGFGVSAAMGLPDLSLLGLSDQLTAASAMAAACQVPVLADVDGGFGGRLNVAHTVQMYERAGIAGICIEDKQFPKTNSFVPDRQRLLSADEFAARLEVAKRAQRHSDFVVVARTEALICDEKVEEALRRAHQYVDAGADAILVHSKSRRPDQITDFLKQWQKRAAVVAVPTTYYSWPVEEAWEAGVSMIIYANHGIRAAMRRIAEVADEIVRSGSSATVEPTIATMDEVFEATGLQGWLALDGDDR</sequence>
<accession>A0A919PN79</accession>
<dbReference type="CDD" id="cd00377">
    <property type="entry name" value="ICL_PEPM"/>
    <property type="match status" value="1"/>
</dbReference>
<dbReference type="PANTHER" id="PTHR42905">
    <property type="entry name" value="PHOSPHOENOLPYRUVATE CARBOXYLASE"/>
    <property type="match status" value="1"/>
</dbReference>
<dbReference type="AlphaFoldDB" id="A0A919PN79"/>
<name>A0A919PN79_9ACTN</name>
<dbReference type="EMBL" id="BONQ01000050">
    <property type="protein sequence ID" value="GIG45213.1"/>
    <property type="molecule type" value="Genomic_DNA"/>
</dbReference>
<dbReference type="InterPro" id="IPR039556">
    <property type="entry name" value="ICL/PEPM"/>
</dbReference>
<evidence type="ECO:0000313" key="3">
    <source>
        <dbReference type="Proteomes" id="UP000660611"/>
    </source>
</evidence>
<dbReference type="Proteomes" id="UP000660611">
    <property type="component" value="Unassembled WGS sequence"/>
</dbReference>
<dbReference type="GO" id="GO:0003824">
    <property type="term" value="F:catalytic activity"/>
    <property type="evidence" value="ECO:0007669"/>
    <property type="project" value="InterPro"/>
</dbReference>
<dbReference type="InterPro" id="IPR015813">
    <property type="entry name" value="Pyrv/PenolPyrv_kinase-like_dom"/>
</dbReference>
<gene>
    <name evidence="2" type="ORF">Dsi01nite_032540</name>
</gene>
<evidence type="ECO:0000256" key="1">
    <source>
        <dbReference type="ARBA" id="ARBA00038455"/>
    </source>
</evidence>
<dbReference type="PANTHER" id="PTHR42905:SF7">
    <property type="entry name" value="PHOSPHOENOLPYRUVATE PHOSPHOMUTASE"/>
    <property type="match status" value="1"/>
</dbReference>
<protein>
    <recommendedName>
        <fullName evidence="4">Phosphoenolpyruvate phosphomutase</fullName>
    </recommendedName>
</protein>
<evidence type="ECO:0000313" key="2">
    <source>
        <dbReference type="EMBL" id="GIG45213.1"/>
    </source>
</evidence>
<dbReference type="SUPFAM" id="SSF51621">
    <property type="entry name" value="Phosphoenolpyruvate/pyruvate domain"/>
    <property type="match status" value="1"/>
</dbReference>
<dbReference type="Gene3D" id="3.20.20.60">
    <property type="entry name" value="Phosphoenolpyruvate-binding domains"/>
    <property type="match status" value="1"/>
</dbReference>